<organism evidence="23 24">
    <name type="scientific">Anguilla anguilla</name>
    <name type="common">European freshwater eel</name>
    <name type="synonym">Muraena anguilla</name>
    <dbReference type="NCBI Taxonomy" id="7936"/>
    <lineage>
        <taxon>Eukaryota</taxon>
        <taxon>Metazoa</taxon>
        <taxon>Chordata</taxon>
        <taxon>Craniata</taxon>
        <taxon>Vertebrata</taxon>
        <taxon>Euteleostomi</taxon>
        <taxon>Actinopterygii</taxon>
        <taxon>Neopterygii</taxon>
        <taxon>Teleostei</taxon>
        <taxon>Anguilliformes</taxon>
        <taxon>Anguillidae</taxon>
        <taxon>Anguilla</taxon>
    </lineage>
</organism>
<feature type="domain" description="EGF-like" evidence="22">
    <location>
        <begin position="1196"/>
        <end position="1237"/>
    </location>
</feature>
<feature type="disulfide bond" evidence="18">
    <location>
        <begin position="1205"/>
        <end position="1222"/>
    </location>
</feature>
<feature type="compositionally biased region" description="Polar residues" evidence="19">
    <location>
        <begin position="434"/>
        <end position="445"/>
    </location>
</feature>
<evidence type="ECO:0000313" key="24">
    <source>
        <dbReference type="Proteomes" id="UP001044222"/>
    </source>
</evidence>
<keyword evidence="14" id="KW-0966">Cell projection</keyword>
<keyword evidence="3" id="KW-0964">Secreted</keyword>
<evidence type="ECO:0000256" key="16">
    <source>
        <dbReference type="ARBA" id="ARBA00074164"/>
    </source>
</evidence>
<feature type="region of interest" description="Disordered" evidence="19">
    <location>
        <begin position="465"/>
        <end position="494"/>
    </location>
</feature>
<evidence type="ECO:0000256" key="1">
    <source>
        <dbReference type="ARBA" id="ARBA00004451"/>
    </source>
</evidence>
<evidence type="ECO:0000259" key="22">
    <source>
        <dbReference type="PROSITE" id="PS50026"/>
    </source>
</evidence>
<keyword evidence="12 18" id="KW-1015">Disulfide bond</keyword>
<dbReference type="PANTHER" id="PTHR12199">
    <property type="entry name" value="INTERPHOTORECEPTOR MATRIX PROTEOGLYCAN"/>
    <property type="match status" value="1"/>
</dbReference>
<feature type="compositionally biased region" description="Polar residues" evidence="19">
    <location>
        <begin position="465"/>
        <end position="477"/>
    </location>
</feature>
<dbReference type="GO" id="GO:0005540">
    <property type="term" value="F:hyaluronic acid binding"/>
    <property type="evidence" value="ECO:0007669"/>
    <property type="project" value="TreeGrafter"/>
</dbReference>
<dbReference type="SMART" id="SM00200">
    <property type="entry name" value="SEA"/>
    <property type="match status" value="2"/>
</dbReference>
<gene>
    <name evidence="23" type="ORF">ANANG_G00274400</name>
</gene>
<keyword evidence="11 20" id="KW-0472">Membrane</keyword>
<dbReference type="FunFam" id="3.30.70.960:FF:000002">
    <property type="entry name" value="Interphotoreceptor matrix proteoglycan 2"/>
    <property type="match status" value="1"/>
</dbReference>
<sequence length="1432" mass="159703">MMLLDFSWKYFLRIFIMGFLMGPLCINTDAAQGVFPEGPTGQESKEDAGIFLNQLLPVKLTQPVAQQSLIKDKGAIPRRKRNILFPSGVRLCSQDTMQQAVANHLNYFHVRVCQETIWEAFKIFWDRLPERDEYRRWMSMCQEGNVSARDIASNFSQSEEHLSLVRSSHNEIEIDLDMAARPARPVGEQVVELSIQLKGEHYSDALKDPSSSLYQRLARQFAEKIEDVFEKLPGFKSVVVLEFREHRDAKGGSAVVVRYAVTLEVDAEGISNETMDYINLQSNMVEKSYLELEERPTVVYTITDFRNYITEALHKESILGNTTLAVDPDSLQLESVETLTPFLKPTTGPAGTNEYMDNVLAAEKPPDMTSRELSSNDVFAGLSKEDFLFDPFDLPGLRGEPPSMAAGENDVLILEESLTLPPPEFNDKTFEMNLESTSNSDTSQTTPPPVDQYNGDVEEEGFLFSNTEPSKTDSTVVEKSADVPSLSTAAPSGVELTESNLPAETLNTRTYFATAIPTESVATLQDEKALSDLFDMGSGSGFSGGERELDVWPWFILTTENPGEVEVQPLMEGGSTAETDSVVTEGPTSETDAVVMEGPMAGIDPVVMEEMEEEVEFEIYSKQPEDLDLEVSSSEEEYYESTIQTEVVIEDEEPEPNADLSVDEPFLDRVLVTQDIRTHPHYTTTDQAPVFWTMGTLELSMQTLEASGIYDDYYVSEPSTMVIPVTGYPVLPTDVTTEAPVQGGLTVTGSQSTDVTFDVLETSLMTKPPDMMAVEVKHPPLVQDISSSSEIETKMETPIHEQSDSSLDPHISQGFTDPPAFSESTNKEGGTEIETEVAVDLPPEPPSMGSSEQELAEGEIQVVMTRAPVVREFQSLPIPTPLSPERESPFTRVFNSVPEEDDSVPLHPSMMDTPPPDLYSMDKTTMDFLPDYMLYSEVTPASPEETPEKTREATLEEANNLEIFETDVALTILPPFYRPTFRPTEGLLDITTPAEEGAGDIGIMPEPGASDFSRIQEGQDGAEVLETHRPDSLNWDLDLFYDSYDVLQYAGAGHPEGEGSRDPASIAQETDMASVAMPTGRGRALTVFFRLRVTNMMFSEDLFNKSSPEYKALEQRFMELLVPYLQSNLSNFQNLEILNFRNGSIMVNSRMKFAKPVPRDVTNSVYLILEDFCHTAYQTMNLAIDKYSLDVESGDQADPCKFQACNEFSQCTVNPWSGEAECVCNAGYFSVDGLPCQSICDVRPDFCQNDGKCDVIPGQGAICRCRVGENWWYRGAHCEEYVSEPLVVGIAIASVAGFLLVASAIIFFLARTVRDQYDKEDLEDPLSHGDSVPSLERATKYNHMYDNDVTSECSRDYHHYPEEPCYSAASLEASTDFSSEEIRHIYENTELTKEEIQDCIRIIELYSRDRQFAEYVRQHQGALDGWRESSSS</sequence>
<evidence type="ECO:0000256" key="12">
    <source>
        <dbReference type="ARBA" id="ARBA00023157"/>
    </source>
</evidence>
<evidence type="ECO:0000256" key="2">
    <source>
        <dbReference type="ARBA" id="ARBA00004593"/>
    </source>
</evidence>
<comment type="caution">
    <text evidence="18">Lacks conserved residue(s) required for the propagation of feature annotation.</text>
</comment>
<evidence type="ECO:0000256" key="10">
    <source>
        <dbReference type="ARBA" id="ARBA00022989"/>
    </source>
</evidence>
<evidence type="ECO:0000256" key="8">
    <source>
        <dbReference type="ARBA" id="ARBA00022729"/>
    </source>
</evidence>
<dbReference type="Proteomes" id="UP001044222">
    <property type="component" value="Chromosome 16"/>
</dbReference>
<evidence type="ECO:0000256" key="5">
    <source>
        <dbReference type="ARBA" id="ARBA00022536"/>
    </source>
</evidence>
<evidence type="ECO:0000256" key="7">
    <source>
        <dbReference type="ARBA" id="ARBA00022692"/>
    </source>
</evidence>
<dbReference type="EMBL" id="JAFIRN010000016">
    <property type="protein sequence ID" value="KAG5833291.1"/>
    <property type="molecule type" value="Genomic_DNA"/>
</dbReference>
<feature type="domain" description="SEA" evidence="21">
    <location>
        <begin position="1083"/>
        <end position="1196"/>
    </location>
</feature>
<dbReference type="PROSITE" id="PS01186">
    <property type="entry name" value="EGF_2"/>
    <property type="match status" value="1"/>
</dbReference>
<feature type="region of interest" description="Disordered" evidence="19">
    <location>
        <begin position="434"/>
        <end position="453"/>
    </location>
</feature>
<dbReference type="InterPro" id="IPR000082">
    <property type="entry name" value="SEA_dom"/>
</dbReference>
<dbReference type="GO" id="GO:0033165">
    <property type="term" value="C:interphotoreceptor matrix"/>
    <property type="evidence" value="ECO:0007669"/>
    <property type="project" value="UniProtKB-SubCell"/>
</dbReference>
<keyword evidence="5 18" id="KW-0245">EGF-like domain</keyword>
<keyword evidence="6" id="KW-0358">Heparin-binding</keyword>
<feature type="transmembrane region" description="Helical" evidence="20">
    <location>
        <begin position="1286"/>
        <end position="1310"/>
    </location>
</feature>
<comment type="caution">
    <text evidence="23">The sequence shown here is derived from an EMBL/GenBank/DDBJ whole genome shotgun (WGS) entry which is preliminary data.</text>
</comment>
<keyword evidence="13" id="KW-0325">Glycoprotein</keyword>
<protein>
    <recommendedName>
        <fullName evidence="16">Interphotoreceptor matrix proteoglycan 2</fullName>
    </recommendedName>
    <alternativeName>
        <fullName evidence="17">Sialoprotein associated with cones and rods proteoglycan</fullName>
    </alternativeName>
</protein>
<dbReference type="Gene3D" id="3.30.70.960">
    <property type="entry name" value="SEA domain"/>
    <property type="match status" value="2"/>
</dbReference>
<evidence type="ECO:0000256" key="9">
    <source>
        <dbReference type="ARBA" id="ARBA00022737"/>
    </source>
</evidence>
<name>A0A9D3RJX6_ANGAN</name>
<evidence type="ECO:0000256" key="3">
    <source>
        <dbReference type="ARBA" id="ARBA00022525"/>
    </source>
</evidence>
<dbReference type="InterPro" id="IPR036364">
    <property type="entry name" value="SEA_dom_sf"/>
</dbReference>
<evidence type="ECO:0000256" key="14">
    <source>
        <dbReference type="ARBA" id="ARBA00023273"/>
    </source>
</evidence>
<accession>A0A9D3RJX6</accession>
<evidence type="ECO:0000256" key="17">
    <source>
        <dbReference type="ARBA" id="ARBA00080162"/>
    </source>
</evidence>
<keyword evidence="8" id="KW-0732">Signal</keyword>
<evidence type="ECO:0000256" key="18">
    <source>
        <dbReference type="PROSITE-ProRule" id="PRU00076"/>
    </source>
</evidence>
<evidence type="ECO:0000259" key="21">
    <source>
        <dbReference type="PROSITE" id="PS50024"/>
    </source>
</evidence>
<keyword evidence="9" id="KW-0677">Repeat</keyword>
<evidence type="ECO:0000256" key="15">
    <source>
        <dbReference type="ARBA" id="ARBA00060509"/>
    </source>
</evidence>
<evidence type="ECO:0000256" key="20">
    <source>
        <dbReference type="SAM" id="Phobius"/>
    </source>
</evidence>
<keyword evidence="24" id="KW-1185">Reference proteome</keyword>
<evidence type="ECO:0000256" key="19">
    <source>
        <dbReference type="SAM" id="MobiDB-lite"/>
    </source>
</evidence>
<dbReference type="PROSITE" id="PS50026">
    <property type="entry name" value="EGF_3"/>
    <property type="match status" value="1"/>
</dbReference>
<feature type="domain" description="SEA" evidence="21">
    <location>
        <begin position="187"/>
        <end position="304"/>
    </location>
</feature>
<dbReference type="InterPro" id="IPR000742">
    <property type="entry name" value="EGF"/>
</dbReference>
<evidence type="ECO:0000313" key="23">
    <source>
        <dbReference type="EMBL" id="KAG5833291.1"/>
    </source>
</evidence>
<proteinExistence type="predicted"/>
<evidence type="ECO:0000256" key="4">
    <source>
        <dbReference type="ARBA" id="ARBA00022530"/>
    </source>
</evidence>
<evidence type="ECO:0000256" key="13">
    <source>
        <dbReference type="ARBA" id="ARBA00023180"/>
    </source>
</evidence>
<dbReference type="PANTHER" id="PTHR12199:SF4">
    <property type="entry name" value="INTERPHOTORECEPTOR MATRIX PROTEOGLYCAN 2"/>
    <property type="match status" value="1"/>
</dbReference>
<dbReference type="GO" id="GO:0007601">
    <property type="term" value="P:visual perception"/>
    <property type="evidence" value="ECO:0007669"/>
    <property type="project" value="InterPro"/>
</dbReference>
<reference evidence="23" key="1">
    <citation type="submission" date="2021-01" db="EMBL/GenBank/DDBJ databases">
        <title>A chromosome-scale assembly of European eel, Anguilla anguilla.</title>
        <authorList>
            <person name="Henkel C."/>
            <person name="Jong-Raadsen S.A."/>
            <person name="Dufour S."/>
            <person name="Weltzien F.-A."/>
            <person name="Palstra A.P."/>
            <person name="Pelster B."/>
            <person name="Spaink H.P."/>
            <person name="Van Den Thillart G.E."/>
            <person name="Jansen H."/>
            <person name="Zahm M."/>
            <person name="Klopp C."/>
            <person name="Cedric C."/>
            <person name="Louis A."/>
            <person name="Berthelot C."/>
            <person name="Parey E."/>
            <person name="Roest Crollius H."/>
            <person name="Montfort J."/>
            <person name="Robinson-Rechavi M."/>
            <person name="Bucao C."/>
            <person name="Bouchez O."/>
            <person name="Gislard M."/>
            <person name="Lluch J."/>
            <person name="Milhes M."/>
            <person name="Lampietro C."/>
            <person name="Lopez Roques C."/>
            <person name="Donnadieu C."/>
            <person name="Braasch I."/>
            <person name="Desvignes T."/>
            <person name="Postlethwait J."/>
            <person name="Bobe J."/>
            <person name="Guiguen Y."/>
            <person name="Dirks R."/>
        </authorList>
    </citation>
    <scope>NUCLEOTIDE SEQUENCE</scope>
    <source>
        <strain evidence="23">Tag_6206</strain>
        <tissue evidence="23">Liver</tissue>
    </source>
</reference>
<keyword evidence="7 20" id="KW-0812">Transmembrane</keyword>
<evidence type="ECO:0000256" key="6">
    <source>
        <dbReference type="ARBA" id="ARBA00022674"/>
    </source>
</evidence>
<dbReference type="InterPro" id="IPR039861">
    <property type="entry name" value="IMPG"/>
</dbReference>
<keyword evidence="4" id="KW-0272">Extracellular matrix</keyword>
<dbReference type="SUPFAM" id="SSF82671">
    <property type="entry name" value="SEA domain"/>
    <property type="match status" value="2"/>
</dbReference>
<dbReference type="GO" id="GO:0008201">
    <property type="term" value="F:heparin binding"/>
    <property type="evidence" value="ECO:0007669"/>
    <property type="project" value="UniProtKB-KW"/>
</dbReference>
<keyword evidence="10 20" id="KW-1133">Transmembrane helix</keyword>
<dbReference type="Pfam" id="PF01390">
    <property type="entry name" value="SEA"/>
    <property type="match status" value="2"/>
</dbReference>
<dbReference type="PROSITE" id="PS50024">
    <property type="entry name" value="SEA"/>
    <property type="match status" value="2"/>
</dbReference>
<evidence type="ECO:0000256" key="11">
    <source>
        <dbReference type="ARBA" id="ARBA00023136"/>
    </source>
</evidence>
<comment type="subcellular location">
    <subcellularLocation>
        <location evidence="15">Photoreceptor inner segment membrane</location>
        <topology evidence="15">Single-pass type I membrane protein</topology>
    </subcellularLocation>
    <subcellularLocation>
        <location evidence="1">Photoreceptor outer segment membrane</location>
        <topology evidence="1">Single-pass type I membrane protein</topology>
    </subcellularLocation>
    <subcellularLocation>
        <location evidence="2">Secreted</location>
        <location evidence="2">Extracellular space</location>
        <location evidence="2">Extracellular matrix</location>
        <location evidence="2">Interphotoreceptor matrix</location>
    </subcellularLocation>
</comment>